<dbReference type="Proteomes" id="UP000837857">
    <property type="component" value="Chromosome 8"/>
</dbReference>
<dbReference type="EMBL" id="OW152820">
    <property type="protein sequence ID" value="CAH2075387.1"/>
    <property type="molecule type" value="Genomic_DNA"/>
</dbReference>
<gene>
    <name evidence="2" type="ORF">IPOD504_LOCUS16746</name>
</gene>
<sequence length="85" mass="9473">MPCGGLARGWQLSPRPALRKDVAPERPRLRPAEPLTQCHRGTGHPTTRHPSHRTFSNVALRYDAQVVRVRNPSSRLAGRAVGFLE</sequence>
<reference evidence="2" key="1">
    <citation type="submission" date="2022-03" db="EMBL/GenBank/DDBJ databases">
        <authorList>
            <person name="Martin H S."/>
        </authorList>
    </citation>
    <scope>NUCLEOTIDE SEQUENCE</scope>
</reference>
<organism evidence="2 3">
    <name type="scientific">Iphiclides podalirius</name>
    <name type="common">scarce swallowtail</name>
    <dbReference type="NCBI Taxonomy" id="110791"/>
    <lineage>
        <taxon>Eukaryota</taxon>
        <taxon>Metazoa</taxon>
        <taxon>Ecdysozoa</taxon>
        <taxon>Arthropoda</taxon>
        <taxon>Hexapoda</taxon>
        <taxon>Insecta</taxon>
        <taxon>Pterygota</taxon>
        <taxon>Neoptera</taxon>
        <taxon>Endopterygota</taxon>
        <taxon>Lepidoptera</taxon>
        <taxon>Glossata</taxon>
        <taxon>Ditrysia</taxon>
        <taxon>Papilionoidea</taxon>
        <taxon>Papilionidae</taxon>
        <taxon>Papilioninae</taxon>
        <taxon>Iphiclides</taxon>
    </lineage>
</organism>
<feature type="compositionally biased region" description="Basic and acidic residues" evidence="1">
    <location>
        <begin position="18"/>
        <end position="31"/>
    </location>
</feature>
<keyword evidence="3" id="KW-1185">Reference proteome</keyword>
<accession>A0ABN8J6T7</accession>
<feature type="region of interest" description="Disordered" evidence="1">
    <location>
        <begin position="1"/>
        <end position="52"/>
    </location>
</feature>
<evidence type="ECO:0000313" key="3">
    <source>
        <dbReference type="Proteomes" id="UP000837857"/>
    </source>
</evidence>
<evidence type="ECO:0000313" key="2">
    <source>
        <dbReference type="EMBL" id="CAH2075387.1"/>
    </source>
</evidence>
<proteinExistence type="predicted"/>
<feature type="non-terminal residue" evidence="2">
    <location>
        <position position="85"/>
    </location>
</feature>
<evidence type="ECO:0000256" key="1">
    <source>
        <dbReference type="SAM" id="MobiDB-lite"/>
    </source>
</evidence>
<protein>
    <submittedName>
        <fullName evidence="2">Uncharacterized protein</fullName>
    </submittedName>
</protein>
<name>A0ABN8J6T7_9NEOP</name>